<accession>A0AAJ7TYS0</accession>
<dbReference type="PANTHER" id="PTHR11157:SF118">
    <property type="entry name" value="ELONGATION OF VERY LONG CHAIN FATTY ACIDS PROTEIN 7"/>
    <property type="match status" value="1"/>
</dbReference>
<keyword evidence="6 10" id="KW-1133">Transmembrane helix</keyword>
<keyword evidence="4 10" id="KW-0812">Transmembrane</keyword>
<proteinExistence type="inferred from homology"/>
<evidence type="ECO:0000313" key="11">
    <source>
        <dbReference type="Proteomes" id="UP001318040"/>
    </source>
</evidence>
<sequence>MLTALTADATRAYQNWIKDADPRVADWPLMSSPLLQTVILAAYVYFVKRLGPRLMENRKPFELKGALVAYNAAMVVFSIYLCYEFLMSGWATGYTYRCDLVDFSNSPQAVRMAWTCWLFYFSKFIELLDTVFFVLRKRNAQVTFLHVYHHTIMPWTWWFGVKFAPGGLGSFHGMVNSFVHVIMYSYYGLAAAGPAYQKYIWWKKYMTVIQLVQFVLVQAHIAQFFFLKDCPYNYPIFLYIIFVYGLVFLILFLNFWYQAYTKGLRPPKKLEGGAAGGDGYRRRHDDNHHHHHVANGNVANGQLNGKHKAQ</sequence>
<dbReference type="PANTHER" id="PTHR11157">
    <property type="entry name" value="FATTY ACID ACYL TRANSFERASE-RELATED"/>
    <property type="match status" value="1"/>
</dbReference>
<evidence type="ECO:0000256" key="4">
    <source>
        <dbReference type="ARBA" id="ARBA00022692"/>
    </source>
</evidence>
<evidence type="ECO:0000256" key="5">
    <source>
        <dbReference type="ARBA" id="ARBA00022832"/>
    </source>
</evidence>
<feature type="transmembrane region" description="Helical" evidence="10">
    <location>
        <begin position="147"/>
        <end position="165"/>
    </location>
</feature>
<dbReference type="RefSeq" id="XP_032826543.1">
    <property type="nucleotide sequence ID" value="XM_032970652.1"/>
</dbReference>
<evidence type="ECO:0000313" key="14">
    <source>
        <dbReference type="RefSeq" id="XP_032826543.1"/>
    </source>
</evidence>
<feature type="transmembrane region" description="Helical" evidence="10">
    <location>
        <begin position="67"/>
        <end position="92"/>
    </location>
</feature>
<dbReference type="GO" id="GO:0030148">
    <property type="term" value="P:sphingolipid biosynthetic process"/>
    <property type="evidence" value="ECO:0007669"/>
    <property type="project" value="TreeGrafter"/>
</dbReference>
<feature type="transmembrane region" description="Helical" evidence="10">
    <location>
        <begin position="27"/>
        <end position="46"/>
    </location>
</feature>
<reference evidence="12 13" key="1">
    <citation type="submission" date="2025-04" db="UniProtKB">
        <authorList>
            <consortium name="RefSeq"/>
        </authorList>
    </citation>
    <scope>IDENTIFICATION</scope>
    <source>
        <tissue evidence="12 13">Sperm</tissue>
    </source>
</reference>
<dbReference type="EC" id="2.3.1.199" evidence="10"/>
<gene>
    <name evidence="12 13 14" type="primary">LOC116951854</name>
</gene>
<feature type="transmembrane region" description="Helical" evidence="10">
    <location>
        <begin position="177"/>
        <end position="196"/>
    </location>
</feature>
<evidence type="ECO:0000313" key="12">
    <source>
        <dbReference type="RefSeq" id="XP_032826541.1"/>
    </source>
</evidence>
<dbReference type="Proteomes" id="UP001318040">
    <property type="component" value="Chromosome 44"/>
</dbReference>
<evidence type="ECO:0000256" key="8">
    <source>
        <dbReference type="ARBA" id="ARBA00023136"/>
    </source>
</evidence>
<dbReference type="GO" id="GO:0019367">
    <property type="term" value="P:fatty acid elongation, saturated fatty acid"/>
    <property type="evidence" value="ECO:0007669"/>
    <property type="project" value="TreeGrafter"/>
</dbReference>
<dbReference type="CTD" id="79993"/>
<comment type="subcellular location">
    <subcellularLocation>
        <location evidence="1">Membrane</location>
        <topology evidence="1">Multi-pass membrane protein</topology>
    </subcellularLocation>
</comment>
<evidence type="ECO:0000256" key="10">
    <source>
        <dbReference type="RuleBase" id="RU361115"/>
    </source>
</evidence>
<keyword evidence="2 10" id="KW-0444">Lipid biosynthesis</keyword>
<dbReference type="PROSITE" id="PS01188">
    <property type="entry name" value="ELO"/>
    <property type="match status" value="1"/>
</dbReference>
<dbReference type="RefSeq" id="XP_032826542.1">
    <property type="nucleotide sequence ID" value="XM_032970651.1"/>
</dbReference>
<evidence type="ECO:0000256" key="3">
    <source>
        <dbReference type="ARBA" id="ARBA00022679"/>
    </source>
</evidence>
<dbReference type="AlphaFoldDB" id="A0AAJ7TYS0"/>
<evidence type="ECO:0000256" key="7">
    <source>
        <dbReference type="ARBA" id="ARBA00023098"/>
    </source>
</evidence>
<comment type="catalytic activity">
    <reaction evidence="10">
        <text>a very-long-chain acyl-CoA + malonyl-CoA + H(+) = a very-long-chain 3-oxoacyl-CoA + CO2 + CoA</text>
        <dbReference type="Rhea" id="RHEA:32727"/>
        <dbReference type="ChEBI" id="CHEBI:15378"/>
        <dbReference type="ChEBI" id="CHEBI:16526"/>
        <dbReference type="ChEBI" id="CHEBI:57287"/>
        <dbReference type="ChEBI" id="CHEBI:57384"/>
        <dbReference type="ChEBI" id="CHEBI:90725"/>
        <dbReference type="ChEBI" id="CHEBI:90736"/>
        <dbReference type="EC" id="2.3.1.199"/>
    </reaction>
</comment>
<keyword evidence="3 10" id="KW-0808">Transferase</keyword>
<keyword evidence="8 10" id="KW-0472">Membrane</keyword>
<dbReference type="GO" id="GO:0034625">
    <property type="term" value="P:fatty acid elongation, monounsaturated fatty acid"/>
    <property type="evidence" value="ECO:0007669"/>
    <property type="project" value="TreeGrafter"/>
</dbReference>
<feature type="transmembrane region" description="Helical" evidence="10">
    <location>
        <begin position="112"/>
        <end position="135"/>
    </location>
</feature>
<dbReference type="GO" id="GO:0042761">
    <property type="term" value="P:very long-chain fatty acid biosynthetic process"/>
    <property type="evidence" value="ECO:0007669"/>
    <property type="project" value="TreeGrafter"/>
</dbReference>
<dbReference type="GO" id="GO:0034626">
    <property type="term" value="P:fatty acid elongation, polyunsaturated fatty acid"/>
    <property type="evidence" value="ECO:0007669"/>
    <property type="project" value="TreeGrafter"/>
</dbReference>
<evidence type="ECO:0000256" key="9">
    <source>
        <dbReference type="ARBA" id="ARBA00023160"/>
    </source>
</evidence>
<evidence type="ECO:0000256" key="1">
    <source>
        <dbReference type="ARBA" id="ARBA00004141"/>
    </source>
</evidence>
<dbReference type="InterPro" id="IPR030457">
    <property type="entry name" value="ELO_CS"/>
</dbReference>
<dbReference type="GeneID" id="116951854"/>
<keyword evidence="5 10" id="KW-0276">Fatty acid metabolism</keyword>
<dbReference type="Pfam" id="PF01151">
    <property type="entry name" value="ELO"/>
    <property type="match status" value="1"/>
</dbReference>
<keyword evidence="11" id="KW-1185">Reference proteome</keyword>
<keyword evidence="9 10" id="KW-0275">Fatty acid biosynthesis</keyword>
<dbReference type="KEGG" id="pmrn:116951854"/>
<evidence type="ECO:0000313" key="13">
    <source>
        <dbReference type="RefSeq" id="XP_032826542.1"/>
    </source>
</evidence>
<protein>
    <recommendedName>
        <fullName evidence="10">Elongation of very long chain fatty acids protein</fullName>
        <ecNumber evidence="10">2.3.1.199</ecNumber>
    </recommendedName>
    <alternativeName>
        <fullName evidence="10">Very-long-chain 3-oxoacyl-CoA synthase</fullName>
    </alternativeName>
</protein>
<evidence type="ECO:0000256" key="2">
    <source>
        <dbReference type="ARBA" id="ARBA00022516"/>
    </source>
</evidence>
<dbReference type="GO" id="GO:0005789">
    <property type="term" value="C:endoplasmic reticulum membrane"/>
    <property type="evidence" value="ECO:0007669"/>
    <property type="project" value="TreeGrafter"/>
</dbReference>
<comment type="similarity">
    <text evidence="10">Belongs to the ELO family.</text>
</comment>
<evidence type="ECO:0000256" key="6">
    <source>
        <dbReference type="ARBA" id="ARBA00022989"/>
    </source>
</evidence>
<dbReference type="RefSeq" id="XP_032826541.1">
    <property type="nucleotide sequence ID" value="XM_032970650.1"/>
</dbReference>
<dbReference type="InterPro" id="IPR002076">
    <property type="entry name" value="ELO_fam"/>
</dbReference>
<feature type="transmembrane region" description="Helical" evidence="10">
    <location>
        <begin position="232"/>
        <end position="257"/>
    </location>
</feature>
<organism evidence="11 13">
    <name type="scientific">Petromyzon marinus</name>
    <name type="common">Sea lamprey</name>
    <dbReference type="NCBI Taxonomy" id="7757"/>
    <lineage>
        <taxon>Eukaryota</taxon>
        <taxon>Metazoa</taxon>
        <taxon>Chordata</taxon>
        <taxon>Craniata</taxon>
        <taxon>Vertebrata</taxon>
        <taxon>Cyclostomata</taxon>
        <taxon>Hyperoartia</taxon>
        <taxon>Petromyzontiformes</taxon>
        <taxon>Petromyzontidae</taxon>
        <taxon>Petromyzon</taxon>
    </lineage>
</organism>
<name>A0AAJ7TYS0_PETMA</name>
<feature type="transmembrane region" description="Helical" evidence="10">
    <location>
        <begin position="208"/>
        <end position="226"/>
    </location>
</feature>
<dbReference type="GO" id="GO:0009922">
    <property type="term" value="F:fatty acid elongase activity"/>
    <property type="evidence" value="ECO:0007669"/>
    <property type="project" value="UniProtKB-EC"/>
</dbReference>
<keyword evidence="7 10" id="KW-0443">Lipid metabolism</keyword>